<organism evidence="4 5">
    <name type="scientific">Striga asiatica</name>
    <name type="common">Asiatic witchweed</name>
    <name type="synonym">Buchnera asiatica</name>
    <dbReference type="NCBI Taxonomy" id="4170"/>
    <lineage>
        <taxon>Eukaryota</taxon>
        <taxon>Viridiplantae</taxon>
        <taxon>Streptophyta</taxon>
        <taxon>Embryophyta</taxon>
        <taxon>Tracheophyta</taxon>
        <taxon>Spermatophyta</taxon>
        <taxon>Magnoliopsida</taxon>
        <taxon>eudicotyledons</taxon>
        <taxon>Gunneridae</taxon>
        <taxon>Pentapetalae</taxon>
        <taxon>asterids</taxon>
        <taxon>lamiids</taxon>
        <taxon>Lamiales</taxon>
        <taxon>Orobanchaceae</taxon>
        <taxon>Buchnereae</taxon>
        <taxon>Striga</taxon>
    </lineage>
</organism>
<dbReference type="GO" id="GO:0016705">
    <property type="term" value="F:oxidoreductase activity, acting on paired donors, with incorporation or reduction of molecular oxygen"/>
    <property type="evidence" value="ECO:0007669"/>
    <property type="project" value="InterPro"/>
</dbReference>
<dbReference type="AlphaFoldDB" id="A0A5A7NY09"/>
<dbReference type="NCBIfam" id="TIGR01790">
    <property type="entry name" value="carotene-cycl"/>
    <property type="match status" value="1"/>
</dbReference>
<dbReference type="SUPFAM" id="SSF51905">
    <property type="entry name" value="FAD/NAD(P)-binding domain"/>
    <property type="match status" value="1"/>
</dbReference>
<dbReference type="Proteomes" id="UP000325081">
    <property type="component" value="Unassembled WGS sequence"/>
</dbReference>
<protein>
    <submittedName>
        <fullName evidence="4">Lycopene beta-cyclase</fullName>
    </submittedName>
</protein>
<dbReference type="Gene3D" id="3.50.50.60">
    <property type="entry name" value="FAD/NAD(P)-binding domain"/>
    <property type="match status" value="2"/>
</dbReference>
<dbReference type="GO" id="GO:0016860">
    <property type="term" value="F:intramolecular oxidoreductase activity"/>
    <property type="evidence" value="ECO:0007669"/>
    <property type="project" value="UniProtKB-ARBA"/>
</dbReference>
<evidence type="ECO:0000313" key="4">
    <source>
        <dbReference type="EMBL" id="GER25376.1"/>
    </source>
</evidence>
<dbReference type="PANTHER" id="PTHR39757:SF9">
    <property type="entry name" value="CAPSANTHIN_CAPSORUBIN SYNTHASE, CHROMOPLAST PROTEIN"/>
    <property type="match status" value="1"/>
</dbReference>
<gene>
    <name evidence="4" type="ORF">STAS_00942</name>
</gene>
<evidence type="ECO:0000313" key="5">
    <source>
        <dbReference type="Proteomes" id="UP000325081"/>
    </source>
</evidence>
<accession>A0A5A7NY09</accession>
<dbReference type="EMBL" id="BKCP01000003">
    <property type="protein sequence ID" value="GER25376.1"/>
    <property type="molecule type" value="Genomic_DNA"/>
</dbReference>
<reference evidence="5" key="1">
    <citation type="journal article" date="2019" name="Curr. Biol.">
        <title>Genome Sequence of Striga asiatica Provides Insight into the Evolution of Plant Parasitism.</title>
        <authorList>
            <person name="Yoshida S."/>
            <person name="Kim S."/>
            <person name="Wafula E.K."/>
            <person name="Tanskanen J."/>
            <person name="Kim Y.M."/>
            <person name="Honaas L."/>
            <person name="Yang Z."/>
            <person name="Spallek T."/>
            <person name="Conn C.E."/>
            <person name="Ichihashi Y."/>
            <person name="Cheong K."/>
            <person name="Cui S."/>
            <person name="Der J.P."/>
            <person name="Gundlach H."/>
            <person name="Jiao Y."/>
            <person name="Hori C."/>
            <person name="Ishida J.K."/>
            <person name="Kasahara H."/>
            <person name="Kiba T."/>
            <person name="Kim M.S."/>
            <person name="Koo N."/>
            <person name="Laohavisit A."/>
            <person name="Lee Y.H."/>
            <person name="Lumba S."/>
            <person name="McCourt P."/>
            <person name="Mortimer J.C."/>
            <person name="Mutuku J.M."/>
            <person name="Nomura T."/>
            <person name="Sasaki-Sekimoto Y."/>
            <person name="Seto Y."/>
            <person name="Wang Y."/>
            <person name="Wakatake T."/>
            <person name="Sakakibara H."/>
            <person name="Demura T."/>
            <person name="Yamaguchi S."/>
            <person name="Yoneyama K."/>
            <person name="Manabe R.I."/>
            <person name="Nelson D.C."/>
            <person name="Schulman A.H."/>
            <person name="Timko M.P."/>
            <person name="dePamphilis C.W."/>
            <person name="Choi D."/>
            <person name="Shirasu K."/>
        </authorList>
    </citation>
    <scope>NUCLEOTIDE SEQUENCE [LARGE SCALE GENOMIC DNA]</scope>
    <source>
        <strain evidence="5">cv. UVA1</strain>
    </source>
</reference>
<proteinExistence type="inferred from homology"/>
<keyword evidence="3" id="KW-0413">Isomerase</keyword>
<dbReference type="OrthoDB" id="1716816at2759"/>
<keyword evidence="5" id="KW-1185">Reference proteome</keyword>
<dbReference type="Pfam" id="PF05834">
    <property type="entry name" value="Lycopene_cycl"/>
    <property type="match status" value="1"/>
</dbReference>
<dbReference type="GO" id="GO:0016117">
    <property type="term" value="P:carotenoid biosynthetic process"/>
    <property type="evidence" value="ECO:0007669"/>
    <property type="project" value="InterPro"/>
</dbReference>
<dbReference type="PANTHER" id="PTHR39757">
    <property type="match status" value="1"/>
</dbReference>
<name>A0A5A7NY09_STRAF</name>
<comment type="pathway">
    <text evidence="1">Carotenoid biosynthesis.</text>
</comment>
<evidence type="ECO:0000256" key="1">
    <source>
        <dbReference type="ARBA" id="ARBA00004829"/>
    </source>
</evidence>
<comment type="caution">
    <text evidence="4">The sequence shown here is derived from an EMBL/GenBank/DDBJ whole genome shotgun (WGS) entry which is preliminary data.</text>
</comment>
<dbReference type="InterPro" id="IPR036188">
    <property type="entry name" value="FAD/NAD-bd_sf"/>
</dbReference>
<evidence type="ECO:0000256" key="3">
    <source>
        <dbReference type="ARBA" id="ARBA00023235"/>
    </source>
</evidence>
<comment type="similarity">
    <text evidence="2">Belongs to the lycopene cyclase family.</text>
</comment>
<sequence length="495" mass="54960">MPFPSLMASLFGLHPTSPLSFARPSFFLPKPPFPGRPSFRNRSRNDHDIVKRSTKIANSLDLEPKSKPKPLTFDLPRLNPIDPTRFDVIVIGAGPAGLRVSEQVSQHGLKVCCVDPSPLSMWPNNYGGWVDEFESLGFEDCLHKIWPVTSVYIDDQTSRDLDRAYARVDRSALKSKLLSHCTANGVKFHEAKVRRVEHGEFESSSSIIVCDDGTRLAADLIVDAGGFASGFVEHDRRGNPGYQVAHGILAEVDEHPFDLNKMVLMDYRDSHLANDPQLLKNNSKLPTFLYAMPLEPNLIFLEETSLVSRPAMSGTEVRDRLVARLRHWGIRVREVVEDEKCAILMGGPLPRIPQRVVAMGGNSGLVHPSTAYMLTRMMALAPEVAGSIAHGGSPWESLWPAERRREREFYNLGMEMLLRLDLGGTRRFLNAFFELEPLYLEGFFSCGLTMREILGFGLSVFWHGSGLAKVDLVTKGPVALASLVANNLAPGALSF</sequence>
<evidence type="ECO:0000256" key="2">
    <source>
        <dbReference type="ARBA" id="ARBA00006599"/>
    </source>
</evidence>
<dbReference type="InterPro" id="IPR010108">
    <property type="entry name" value="Lycopene_cyclase_b/e"/>
</dbReference>